<reference evidence="1" key="2">
    <citation type="submission" date="2021-08" db="EMBL/GenBank/DDBJ databases">
        <authorList>
            <person name="Tani A."/>
            <person name="Ola A."/>
            <person name="Ogura Y."/>
            <person name="Katsura K."/>
            <person name="Hayashi T."/>
        </authorList>
    </citation>
    <scope>NUCLEOTIDE SEQUENCE</scope>
    <source>
        <strain evidence="1">JCM 32048</strain>
    </source>
</reference>
<dbReference type="Proteomes" id="UP001055286">
    <property type="component" value="Unassembled WGS sequence"/>
</dbReference>
<keyword evidence="2" id="KW-1185">Reference proteome</keyword>
<gene>
    <name evidence="1" type="ORF">MPEAHAMD_6425</name>
</gene>
<organism evidence="1 2">
    <name type="scientific">Methylobacterium frigidaeris</name>
    <dbReference type="NCBI Taxonomy" id="2038277"/>
    <lineage>
        <taxon>Bacteria</taxon>
        <taxon>Pseudomonadati</taxon>
        <taxon>Pseudomonadota</taxon>
        <taxon>Alphaproteobacteria</taxon>
        <taxon>Hyphomicrobiales</taxon>
        <taxon>Methylobacteriaceae</taxon>
        <taxon>Methylobacterium</taxon>
    </lineage>
</organism>
<proteinExistence type="predicted"/>
<dbReference type="AlphaFoldDB" id="A0AA37HHZ1"/>
<sequence length="84" mass="9549">MAKEEPNTYLDLWVDTAHGRRATYVGLGYITGSVDGRITIGHDCCSPGELRALISWIRQDLDKIEAKVDKHFDEVMRNKRDAQT</sequence>
<name>A0AA37HHZ1_9HYPH</name>
<accession>A0AA37HHZ1</accession>
<evidence type="ECO:0000313" key="1">
    <source>
        <dbReference type="EMBL" id="GJD66228.1"/>
    </source>
</evidence>
<dbReference type="RefSeq" id="WP_099901759.1">
    <property type="nucleotide sequence ID" value="NZ_BPQJ01000058.1"/>
</dbReference>
<comment type="caution">
    <text evidence="1">The sequence shown here is derived from an EMBL/GenBank/DDBJ whole genome shotgun (WGS) entry which is preliminary data.</text>
</comment>
<evidence type="ECO:0000313" key="2">
    <source>
        <dbReference type="Proteomes" id="UP001055286"/>
    </source>
</evidence>
<protein>
    <submittedName>
        <fullName evidence="1">Uncharacterized protein</fullName>
    </submittedName>
</protein>
<reference evidence="1" key="1">
    <citation type="journal article" date="2016" name="Front. Microbiol.">
        <title>Genome Sequence of the Piezophilic, Mesophilic Sulfate-Reducing Bacterium Desulfovibrio indicus J2T.</title>
        <authorList>
            <person name="Cao J."/>
            <person name="Maignien L."/>
            <person name="Shao Z."/>
            <person name="Alain K."/>
            <person name="Jebbar M."/>
        </authorList>
    </citation>
    <scope>NUCLEOTIDE SEQUENCE</scope>
    <source>
        <strain evidence="1">JCM 32048</strain>
    </source>
</reference>
<dbReference type="EMBL" id="BPQJ01000058">
    <property type="protein sequence ID" value="GJD66228.1"/>
    <property type="molecule type" value="Genomic_DNA"/>
</dbReference>